<evidence type="ECO:0000256" key="4">
    <source>
        <dbReference type="ARBA" id="ARBA00022723"/>
    </source>
</evidence>
<dbReference type="PANTHER" id="PTHR34820">
    <property type="entry name" value="INNER MEMBRANE PROTEIN YEBZ"/>
    <property type="match status" value="1"/>
</dbReference>
<feature type="transmembrane region" description="Helical" evidence="9">
    <location>
        <begin position="313"/>
        <end position="334"/>
    </location>
</feature>
<feature type="domain" description="CopC" evidence="11">
    <location>
        <begin position="31"/>
        <end position="120"/>
    </location>
</feature>
<keyword evidence="8 9" id="KW-0472">Membrane</keyword>
<dbReference type="GO" id="GO:0005507">
    <property type="term" value="F:copper ion binding"/>
    <property type="evidence" value="ECO:0007669"/>
    <property type="project" value="InterPro"/>
</dbReference>
<dbReference type="InterPro" id="IPR007348">
    <property type="entry name" value="CopC_dom"/>
</dbReference>
<keyword evidence="14" id="KW-1185">Reference proteome</keyword>
<evidence type="ECO:0000256" key="8">
    <source>
        <dbReference type="ARBA" id="ARBA00023136"/>
    </source>
</evidence>
<feature type="signal peptide" evidence="10">
    <location>
        <begin position="1"/>
        <end position="30"/>
    </location>
</feature>
<feature type="transmembrane region" description="Helical" evidence="9">
    <location>
        <begin position="274"/>
        <end position="293"/>
    </location>
</feature>
<feature type="transmembrane region" description="Helical" evidence="9">
    <location>
        <begin position="346"/>
        <end position="367"/>
    </location>
</feature>
<protein>
    <submittedName>
        <fullName evidence="13">Copper resistance protein CopC/CopD</fullName>
    </submittedName>
</protein>
<evidence type="ECO:0000313" key="14">
    <source>
        <dbReference type="Proteomes" id="UP000648908"/>
    </source>
</evidence>
<organism evidence="13 14">
    <name type="scientific">Szabonella alba</name>
    <dbReference type="NCBI Taxonomy" id="2804194"/>
    <lineage>
        <taxon>Bacteria</taxon>
        <taxon>Pseudomonadati</taxon>
        <taxon>Pseudomonadota</taxon>
        <taxon>Alphaproteobacteria</taxon>
        <taxon>Rhodobacterales</taxon>
        <taxon>Paracoccaceae</taxon>
        <taxon>Szabonella</taxon>
    </lineage>
</organism>
<feature type="transmembrane region" description="Helical" evidence="9">
    <location>
        <begin position="388"/>
        <end position="407"/>
    </location>
</feature>
<dbReference type="InterPro" id="IPR014756">
    <property type="entry name" value="Ig_E-set"/>
</dbReference>
<accession>A0A8K0V745</accession>
<dbReference type="RefSeq" id="WP_202687036.1">
    <property type="nucleotide sequence ID" value="NZ_JAESVN010000001.1"/>
</dbReference>
<evidence type="ECO:0000256" key="9">
    <source>
        <dbReference type="SAM" id="Phobius"/>
    </source>
</evidence>
<dbReference type="AlphaFoldDB" id="A0A8K0V745"/>
<dbReference type="SUPFAM" id="SSF81296">
    <property type="entry name" value="E set domains"/>
    <property type="match status" value="1"/>
</dbReference>
<dbReference type="GO" id="GO:0005886">
    <property type="term" value="C:plasma membrane"/>
    <property type="evidence" value="ECO:0007669"/>
    <property type="project" value="UniProtKB-SubCell"/>
</dbReference>
<reference evidence="13" key="1">
    <citation type="submission" date="2021-01" db="EMBL/GenBank/DDBJ databases">
        <title>Tabrizicola alba sp. nov. a motile alkaliphilic bacterium isolated from a soda lake.</title>
        <authorList>
            <person name="Szuroczki S."/>
            <person name="Abbaszade G."/>
            <person name="Schumann P."/>
            <person name="Toth E."/>
        </authorList>
    </citation>
    <scope>NUCLEOTIDE SEQUENCE</scope>
    <source>
        <strain evidence="13">DMG-N-6</strain>
    </source>
</reference>
<evidence type="ECO:0000313" key="13">
    <source>
        <dbReference type="EMBL" id="MBL4916376.1"/>
    </source>
</evidence>
<evidence type="ECO:0000259" key="11">
    <source>
        <dbReference type="Pfam" id="PF04234"/>
    </source>
</evidence>
<name>A0A8K0V745_9RHOB</name>
<evidence type="ECO:0000259" key="12">
    <source>
        <dbReference type="Pfam" id="PF05425"/>
    </source>
</evidence>
<feature type="domain" description="Copper resistance protein D" evidence="12">
    <location>
        <begin position="306"/>
        <end position="405"/>
    </location>
</feature>
<feature type="transmembrane region" description="Helical" evidence="9">
    <location>
        <begin position="242"/>
        <end position="262"/>
    </location>
</feature>
<keyword evidence="3 9" id="KW-0812">Transmembrane</keyword>
<keyword evidence="2" id="KW-1003">Cell membrane</keyword>
<keyword evidence="4" id="KW-0479">Metal-binding</keyword>
<comment type="caution">
    <text evidence="13">The sequence shown here is derived from an EMBL/GenBank/DDBJ whole genome shotgun (WGS) entry which is preliminary data.</text>
</comment>
<dbReference type="InterPro" id="IPR032694">
    <property type="entry name" value="CopC/D"/>
</dbReference>
<dbReference type="GO" id="GO:0046688">
    <property type="term" value="P:response to copper ion"/>
    <property type="evidence" value="ECO:0007669"/>
    <property type="project" value="InterPro"/>
</dbReference>
<evidence type="ECO:0000256" key="1">
    <source>
        <dbReference type="ARBA" id="ARBA00004651"/>
    </source>
</evidence>
<comment type="subcellular location">
    <subcellularLocation>
        <location evidence="1">Cell membrane</location>
        <topology evidence="1">Multi-pass membrane protein</topology>
    </subcellularLocation>
</comment>
<proteinExistence type="predicted"/>
<evidence type="ECO:0000256" key="6">
    <source>
        <dbReference type="ARBA" id="ARBA00022989"/>
    </source>
</evidence>
<evidence type="ECO:0000256" key="3">
    <source>
        <dbReference type="ARBA" id="ARBA00022692"/>
    </source>
</evidence>
<dbReference type="InterPro" id="IPR014755">
    <property type="entry name" value="Cu-Rt/internalin_Ig-like"/>
</dbReference>
<keyword evidence="5 10" id="KW-0732">Signal</keyword>
<evidence type="ECO:0000256" key="5">
    <source>
        <dbReference type="ARBA" id="ARBA00022729"/>
    </source>
</evidence>
<dbReference type="Gene3D" id="2.60.40.1220">
    <property type="match status" value="1"/>
</dbReference>
<feature type="transmembrane region" description="Helical" evidence="9">
    <location>
        <begin position="176"/>
        <end position="194"/>
    </location>
</feature>
<dbReference type="GO" id="GO:0042597">
    <property type="term" value="C:periplasmic space"/>
    <property type="evidence" value="ECO:0007669"/>
    <property type="project" value="InterPro"/>
</dbReference>
<keyword evidence="6 9" id="KW-1133">Transmembrane helix</keyword>
<dbReference type="PANTHER" id="PTHR34820:SF4">
    <property type="entry name" value="INNER MEMBRANE PROTEIN YEBZ"/>
    <property type="match status" value="1"/>
</dbReference>
<feature type="chain" id="PRO_5035450186" evidence="10">
    <location>
        <begin position="31"/>
        <end position="531"/>
    </location>
</feature>
<dbReference type="InterPro" id="IPR008457">
    <property type="entry name" value="Cu-R_CopD_dom"/>
</dbReference>
<gene>
    <name evidence="13" type="ORF">JL811_04005</name>
</gene>
<evidence type="ECO:0000256" key="2">
    <source>
        <dbReference type="ARBA" id="ARBA00022475"/>
    </source>
</evidence>
<evidence type="ECO:0000256" key="10">
    <source>
        <dbReference type="SAM" id="SignalP"/>
    </source>
</evidence>
<dbReference type="EMBL" id="JAESVN010000001">
    <property type="protein sequence ID" value="MBL4916376.1"/>
    <property type="molecule type" value="Genomic_DNA"/>
</dbReference>
<sequence length="531" mass="54956">MSRPSVHPLTCRLLAPLLLVLTLFAGAAHAHAVLQSTTPADGSLLQTAPGTAALVFNEPVRPLAIRLIAPDGSETDLTDQVAAAAALQIPLPELERGTHVLSWRVASDDGHPVAGSLIFSLAEVTGAAITAETRDPALSMVIWAARFLMAAGLVLGVGGALYGAISPLPPAARRPVAGAVLLGLVAAPAYLGLHGLDALGLGFAALADAAPWRAAAGTAFGPSTGLAMLAALTALAALRWPLLGWVALAALAAAYATSGHAGAAEPRWLTRPMVFLHLAALCFWIGALLPLALSLTPSRQGIAPPALRRYSAVLPVAVILLLGSGLALAIVQLGPDPAAWWSPYGAILAAKLALLAALFMLAAFNRWRLTGPALGGAPHALARLRRMIAAELVLALLILALAAGWRFTPPPRALAQITAQPAPAAYGHLHSTEVMANLIITPGKAGPALIEIELTDSTFAPLGAMAVTLGLSLPDRGIEQLTREARLADGHENLWIIPDLVLPLAGIWTLDLEVRQSRFSLLRLAGEIEIK</sequence>
<dbReference type="GO" id="GO:0006825">
    <property type="term" value="P:copper ion transport"/>
    <property type="evidence" value="ECO:0007669"/>
    <property type="project" value="InterPro"/>
</dbReference>
<dbReference type="Pfam" id="PF04234">
    <property type="entry name" value="CopC"/>
    <property type="match status" value="1"/>
</dbReference>
<keyword evidence="7" id="KW-0186">Copper</keyword>
<feature type="transmembrane region" description="Helical" evidence="9">
    <location>
        <begin position="214"/>
        <end position="235"/>
    </location>
</feature>
<evidence type="ECO:0000256" key="7">
    <source>
        <dbReference type="ARBA" id="ARBA00023008"/>
    </source>
</evidence>
<dbReference type="Proteomes" id="UP000648908">
    <property type="component" value="Unassembled WGS sequence"/>
</dbReference>
<dbReference type="Pfam" id="PF05425">
    <property type="entry name" value="CopD"/>
    <property type="match status" value="1"/>
</dbReference>
<feature type="transmembrane region" description="Helical" evidence="9">
    <location>
        <begin position="140"/>
        <end position="164"/>
    </location>
</feature>